<evidence type="ECO:0000256" key="2">
    <source>
        <dbReference type="SAM" id="MobiDB-lite"/>
    </source>
</evidence>
<dbReference type="Pfam" id="PF00041">
    <property type="entry name" value="fn3"/>
    <property type="match status" value="1"/>
</dbReference>
<proteinExistence type="predicted"/>
<name>A0A813EWQ2_POLGL</name>
<dbReference type="InterPro" id="IPR050964">
    <property type="entry name" value="Striated_Muscle_Regulatory"/>
</dbReference>
<comment type="caution">
    <text evidence="4">The sequence shown here is derived from an EMBL/GenBank/DDBJ whole genome shotgun (WGS) entry which is preliminary data.</text>
</comment>
<evidence type="ECO:0000313" key="5">
    <source>
        <dbReference type="Proteomes" id="UP000654075"/>
    </source>
</evidence>
<organism evidence="4 5">
    <name type="scientific">Polarella glacialis</name>
    <name type="common">Dinoflagellate</name>
    <dbReference type="NCBI Taxonomy" id="89957"/>
    <lineage>
        <taxon>Eukaryota</taxon>
        <taxon>Sar</taxon>
        <taxon>Alveolata</taxon>
        <taxon>Dinophyceae</taxon>
        <taxon>Suessiales</taxon>
        <taxon>Suessiaceae</taxon>
        <taxon>Polarella</taxon>
    </lineage>
</organism>
<dbReference type="InterPro" id="IPR036116">
    <property type="entry name" value="FN3_sf"/>
</dbReference>
<feature type="domain" description="Fibronectin type-III" evidence="3">
    <location>
        <begin position="126"/>
        <end position="224"/>
    </location>
</feature>
<feature type="compositionally biased region" description="Low complexity" evidence="2">
    <location>
        <begin position="707"/>
        <end position="730"/>
    </location>
</feature>
<feature type="non-terminal residue" evidence="4">
    <location>
        <position position="1"/>
    </location>
</feature>
<gene>
    <name evidence="4" type="ORF">PGLA1383_LOCUS24104</name>
</gene>
<dbReference type="AlphaFoldDB" id="A0A813EWQ2"/>
<dbReference type="CDD" id="cd00063">
    <property type="entry name" value="FN3"/>
    <property type="match status" value="4"/>
</dbReference>
<dbReference type="InterPro" id="IPR013783">
    <property type="entry name" value="Ig-like_fold"/>
</dbReference>
<reference evidence="4" key="1">
    <citation type="submission" date="2021-02" db="EMBL/GenBank/DDBJ databases">
        <authorList>
            <person name="Dougan E. K."/>
            <person name="Rhodes N."/>
            <person name="Thang M."/>
            <person name="Chan C."/>
        </authorList>
    </citation>
    <scope>NUCLEOTIDE SEQUENCE</scope>
</reference>
<feature type="domain" description="Fibronectin type-III" evidence="3">
    <location>
        <begin position="21"/>
        <end position="121"/>
    </location>
</feature>
<feature type="compositionally biased region" description="Low complexity" evidence="2">
    <location>
        <begin position="788"/>
        <end position="801"/>
    </location>
</feature>
<feature type="region of interest" description="Disordered" evidence="2">
    <location>
        <begin position="685"/>
        <end position="731"/>
    </location>
</feature>
<dbReference type="Gene3D" id="2.60.40.10">
    <property type="entry name" value="Immunoglobulins"/>
    <property type="match status" value="5"/>
</dbReference>
<feature type="domain" description="Fibronectin type-III" evidence="3">
    <location>
        <begin position="228"/>
        <end position="324"/>
    </location>
</feature>
<accession>A0A813EWQ2</accession>
<keyword evidence="5" id="KW-1185">Reference proteome</keyword>
<evidence type="ECO:0000313" key="4">
    <source>
        <dbReference type="EMBL" id="CAE8606112.1"/>
    </source>
</evidence>
<feature type="compositionally biased region" description="Low complexity" evidence="2">
    <location>
        <begin position="390"/>
        <end position="413"/>
    </location>
</feature>
<keyword evidence="1" id="KW-0677">Repeat</keyword>
<dbReference type="Proteomes" id="UP000654075">
    <property type="component" value="Unassembled WGS sequence"/>
</dbReference>
<dbReference type="EMBL" id="CAJNNV010018662">
    <property type="protein sequence ID" value="CAE8606112.1"/>
    <property type="molecule type" value="Genomic_DNA"/>
</dbReference>
<feature type="compositionally biased region" description="Polar residues" evidence="2">
    <location>
        <begin position="370"/>
        <end position="380"/>
    </location>
</feature>
<dbReference type="SUPFAM" id="SSF49265">
    <property type="entry name" value="Fibronectin type III"/>
    <property type="match status" value="3"/>
</dbReference>
<dbReference type="SMART" id="SM00060">
    <property type="entry name" value="FN3"/>
    <property type="match status" value="5"/>
</dbReference>
<dbReference type="InterPro" id="IPR003961">
    <property type="entry name" value="FN3_dom"/>
</dbReference>
<dbReference type="PANTHER" id="PTHR13817">
    <property type="entry name" value="TITIN"/>
    <property type="match status" value="1"/>
</dbReference>
<dbReference type="PROSITE" id="PS50853">
    <property type="entry name" value="FN3"/>
    <property type="match status" value="4"/>
</dbReference>
<evidence type="ECO:0000259" key="3">
    <source>
        <dbReference type="PROSITE" id="PS50853"/>
    </source>
</evidence>
<evidence type="ECO:0000256" key="1">
    <source>
        <dbReference type="ARBA" id="ARBA00022737"/>
    </source>
</evidence>
<feature type="compositionally biased region" description="Gly residues" evidence="2">
    <location>
        <begin position="770"/>
        <end position="787"/>
    </location>
</feature>
<feature type="region of interest" description="Disordered" evidence="2">
    <location>
        <begin position="753"/>
        <end position="839"/>
    </location>
</feature>
<feature type="domain" description="Fibronectin type-III" evidence="3">
    <location>
        <begin position="520"/>
        <end position="643"/>
    </location>
</feature>
<sequence>DAVTLLSPLGAPLPICVTDTAPSAPICVQGTDCSWDGLTATWLPPLDEGDAPVDWYEVSVWETCAPQEALREVWQEQTKERRVRVASLLPAQSYVIRVRCSSAIGRSSWSRASEPAQTRAKPLALAMPAPCVVRVGPRGVMLRWAGVPDALGYAIQVLPWQADGAEGGPSQALEQVVSGDQPEALVTGLSSNTDYCFRIRLHSGAWAGPGPLSVATEPVRTDYGTPQAPLMPGLLDSSASALQVEWQPPTDCSGVTGYLLRATHCSAEAMHARLPVAEQAAEGPPAWIQGLACNTLYCVAVAAVGRAGSSCWSVAPQTFLTAPGPPDPPQCLLAESPEAEDLRLRWEAPEQDHGSPVLRYRIRTKCLSKSVPQNQGQASDGQRPDRQETQQEMQCTTQQQQQRQQQQQLQQNKQRNRHQPVQHHTMQQQLLPEHSRERKQQALEKLQHLQQKPTEEHLNSQEAAADVPEVLVNADCLTAVLPLLRGVAQYEFCVLAESAAGLSEPSPALVLNTEPRRPGAPAAPSLASYTIAGDSVLWLTWDMPDDDDGGSPILEFEVFVLEMSGVARGVSIDGSTSCSSINYKPSFSAQQLCQSFLVQGPECVAEVKGLEAFRGHRFSVEARNAEGWSPRSRWSKTIKTAARRFLGGALEPQSSFTGVSLASTSAFASTAAMSAAAACPSSPSLVHAHGSVASSPPTLDLSRREQSPSPTLSPTSPTTATTTTRRSYSPVRLSAEALRRSCSPSPAEAAWAQRAGSHSSGLLRCRSGLTSGGPSSGPSGLRGGGSPPGQQQQRQQQQQQQVLPRAHRPCGSPPAPGVAPLQRPLPQELQLNFRRRELE</sequence>
<protein>
    <recommendedName>
        <fullName evidence="3">Fibronectin type-III domain-containing protein</fullName>
    </recommendedName>
</protein>
<feature type="compositionally biased region" description="Low complexity" evidence="2">
    <location>
        <begin position="820"/>
        <end position="831"/>
    </location>
</feature>
<dbReference type="OrthoDB" id="443915at2759"/>
<feature type="region of interest" description="Disordered" evidence="2">
    <location>
        <begin position="369"/>
        <end position="439"/>
    </location>
</feature>
<dbReference type="PANTHER" id="PTHR13817:SF166">
    <property type="entry name" value="NEURONAL IGCAM-RELATED"/>
    <property type="match status" value="1"/>
</dbReference>